<dbReference type="Gene3D" id="1.20.5.170">
    <property type="match status" value="1"/>
</dbReference>
<dbReference type="SMART" id="SM00338">
    <property type="entry name" value="BRLZ"/>
    <property type="match status" value="1"/>
</dbReference>
<feature type="region of interest" description="Disordered" evidence="5">
    <location>
        <begin position="1"/>
        <end position="26"/>
    </location>
</feature>
<dbReference type="GO" id="GO:0045893">
    <property type="term" value="P:positive regulation of DNA-templated transcription"/>
    <property type="evidence" value="ECO:0007669"/>
    <property type="project" value="InterPro"/>
</dbReference>
<evidence type="ECO:0000256" key="3">
    <source>
        <dbReference type="ARBA" id="ARBA00023242"/>
    </source>
</evidence>
<proteinExistence type="predicted"/>
<dbReference type="PANTHER" id="PTHR22952">
    <property type="entry name" value="CAMP-RESPONSE ELEMENT BINDING PROTEIN-RELATED"/>
    <property type="match status" value="1"/>
</dbReference>
<evidence type="ECO:0000313" key="7">
    <source>
        <dbReference type="EMBL" id="GFZ10473.1"/>
    </source>
</evidence>
<sequence>MWPPPSSGHKNTSSNPKPSSPCLCPKKSMDDVWKGMSLSSPNHNHNRRTAAGDALNLQDILACPSTKKGDGPFSGGGAAAGHLAPTPATALSLRISSHDDDGGGRPYFMSCLEDLSSSPDLFSSLHKKKGSENEDNSGNWRHKRMMKNRESAARSRSRKQASLSHSRNTAYANGLEMEVARLMDENDKLRTQLEKVNILTHFKAAAADELPKKNTLHRTLTAPF</sequence>
<evidence type="ECO:0000259" key="6">
    <source>
        <dbReference type="SMART" id="SM00338"/>
    </source>
</evidence>
<dbReference type="InterPro" id="IPR046347">
    <property type="entry name" value="bZIP_sf"/>
</dbReference>
<feature type="coiled-coil region" evidence="4">
    <location>
        <begin position="172"/>
        <end position="199"/>
    </location>
</feature>
<dbReference type="InterPro" id="IPR004827">
    <property type="entry name" value="bZIP"/>
</dbReference>
<evidence type="ECO:0000256" key="5">
    <source>
        <dbReference type="SAM" id="MobiDB-lite"/>
    </source>
</evidence>
<organism evidence="7 8">
    <name type="scientific">Actinidia rufa</name>
    <dbReference type="NCBI Taxonomy" id="165716"/>
    <lineage>
        <taxon>Eukaryota</taxon>
        <taxon>Viridiplantae</taxon>
        <taxon>Streptophyta</taxon>
        <taxon>Embryophyta</taxon>
        <taxon>Tracheophyta</taxon>
        <taxon>Spermatophyta</taxon>
        <taxon>Magnoliopsida</taxon>
        <taxon>eudicotyledons</taxon>
        <taxon>Gunneridae</taxon>
        <taxon>Pentapetalae</taxon>
        <taxon>asterids</taxon>
        <taxon>Ericales</taxon>
        <taxon>Actinidiaceae</taxon>
        <taxon>Actinidia</taxon>
    </lineage>
</organism>
<dbReference type="Pfam" id="PF07716">
    <property type="entry name" value="bZIP_2"/>
    <property type="match status" value="1"/>
</dbReference>
<keyword evidence="2" id="KW-0238">DNA-binding</keyword>
<keyword evidence="4" id="KW-0175">Coiled coil</keyword>
<feature type="compositionally biased region" description="Low complexity" evidence="5">
    <location>
        <begin position="10"/>
        <end position="26"/>
    </location>
</feature>
<name>A0A7J0GI32_9ERIC</name>
<dbReference type="GO" id="GO:0005634">
    <property type="term" value="C:nucleus"/>
    <property type="evidence" value="ECO:0007669"/>
    <property type="project" value="UniProtKB-SubCell"/>
</dbReference>
<keyword evidence="3" id="KW-0539">Nucleus</keyword>
<accession>A0A7J0GI32</accession>
<evidence type="ECO:0000256" key="2">
    <source>
        <dbReference type="ARBA" id="ARBA00023125"/>
    </source>
</evidence>
<dbReference type="GO" id="GO:0003677">
    <property type="term" value="F:DNA binding"/>
    <property type="evidence" value="ECO:0007669"/>
    <property type="project" value="UniProtKB-KW"/>
</dbReference>
<feature type="region of interest" description="Disordered" evidence="5">
    <location>
        <begin position="122"/>
        <end position="169"/>
    </location>
</feature>
<reference evidence="7 8" key="1">
    <citation type="submission" date="2019-07" db="EMBL/GenBank/DDBJ databases">
        <title>De Novo Assembly of kiwifruit Actinidia rufa.</title>
        <authorList>
            <person name="Sugita-Konishi S."/>
            <person name="Sato K."/>
            <person name="Mori E."/>
            <person name="Abe Y."/>
            <person name="Kisaki G."/>
            <person name="Hamano K."/>
            <person name="Suezawa K."/>
            <person name="Otani M."/>
            <person name="Fukuda T."/>
            <person name="Manabe T."/>
            <person name="Gomi K."/>
            <person name="Tabuchi M."/>
            <person name="Akimitsu K."/>
            <person name="Kataoka I."/>
        </authorList>
    </citation>
    <scope>NUCLEOTIDE SEQUENCE [LARGE SCALE GENOMIC DNA]</scope>
    <source>
        <strain evidence="8">cv. Fuchu</strain>
    </source>
</reference>
<protein>
    <submittedName>
        <fullName evidence="7">Basic-leucine zipper (BZIP) transcription factor family protein</fullName>
    </submittedName>
</protein>
<keyword evidence="8" id="KW-1185">Reference proteome</keyword>
<feature type="domain" description="BZIP" evidence="6">
    <location>
        <begin position="132"/>
        <end position="212"/>
    </location>
</feature>
<evidence type="ECO:0000313" key="8">
    <source>
        <dbReference type="Proteomes" id="UP000585474"/>
    </source>
</evidence>
<gene>
    <name evidence="7" type="ORF">Acr_21g0010720</name>
</gene>
<dbReference type="CDD" id="cd14707">
    <property type="entry name" value="bZIP_plant_BZIP46"/>
    <property type="match status" value="1"/>
</dbReference>
<evidence type="ECO:0000256" key="1">
    <source>
        <dbReference type="ARBA" id="ARBA00004123"/>
    </source>
</evidence>
<dbReference type="GO" id="GO:0003700">
    <property type="term" value="F:DNA-binding transcription factor activity"/>
    <property type="evidence" value="ECO:0007669"/>
    <property type="project" value="InterPro"/>
</dbReference>
<dbReference type="EMBL" id="BJWL01000021">
    <property type="protein sequence ID" value="GFZ10473.1"/>
    <property type="molecule type" value="Genomic_DNA"/>
</dbReference>
<evidence type="ECO:0000256" key="4">
    <source>
        <dbReference type="SAM" id="Coils"/>
    </source>
</evidence>
<comment type="subcellular location">
    <subcellularLocation>
        <location evidence="1">Nucleus</location>
    </subcellularLocation>
</comment>
<dbReference type="PANTHER" id="PTHR22952:SF433">
    <property type="entry name" value="PROTEIN FD"/>
    <property type="match status" value="1"/>
</dbReference>
<dbReference type="OrthoDB" id="644067at2759"/>
<comment type="caution">
    <text evidence="7">The sequence shown here is derived from an EMBL/GenBank/DDBJ whole genome shotgun (WGS) entry which is preliminary data.</text>
</comment>
<dbReference type="SUPFAM" id="SSF57959">
    <property type="entry name" value="Leucine zipper domain"/>
    <property type="match status" value="1"/>
</dbReference>
<dbReference type="Proteomes" id="UP000585474">
    <property type="component" value="Unassembled WGS sequence"/>
</dbReference>
<dbReference type="InterPro" id="IPR043452">
    <property type="entry name" value="BZIP46-like"/>
</dbReference>
<dbReference type="AlphaFoldDB" id="A0A7J0GI32"/>